<keyword evidence="3 7" id="KW-0288">FMN</keyword>
<dbReference type="AlphaFoldDB" id="A0A1M4XS26"/>
<dbReference type="EC" id="1.-.-.-" evidence="7"/>
<dbReference type="GO" id="GO:0016491">
    <property type="term" value="F:oxidoreductase activity"/>
    <property type="evidence" value="ECO:0007669"/>
    <property type="project" value="UniProtKB-UniRule"/>
</dbReference>
<feature type="binding site" evidence="8">
    <location>
        <position position="41"/>
    </location>
    <ligand>
        <name>FMN</name>
        <dbReference type="ChEBI" id="CHEBI:58210"/>
        <note>ligand shared between dimeric partners</note>
    </ligand>
</feature>
<dbReference type="CDD" id="cd02135">
    <property type="entry name" value="YdjA-like"/>
    <property type="match status" value="1"/>
</dbReference>
<evidence type="ECO:0000256" key="4">
    <source>
        <dbReference type="ARBA" id="ARBA00022857"/>
    </source>
</evidence>
<keyword evidence="5 7" id="KW-0560">Oxidoreductase</keyword>
<evidence type="ECO:0000256" key="8">
    <source>
        <dbReference type="PIRSR" id="PIRSR000232-1"/>
    </source>
</evidence>
<dbReference type="InterPro" id="IPR026021">
    <property type="entry name" value="YdjA-like"/>
</dbReference>
<evidence type="ECO:0000256" key="6">
    <source>
        <dbReference type="ARBA" id="ARBA00023027"/>
    </source>
</evidence>
<keyword evidence="4 7" id="KW-0521">NADP</keyword>
<evidence type="ECO:0000256" key="5">
    <source>
        <dbReference type="ARBA" id="ARBA00023002"/>
    </source>
</evidence>
<dbReference type="RefSeq" id="WP_073000086.1">
    <property type="nucleotide sequence ID" value="NZ_FQUM01000003.1"/>
</dbReference>
<keyword evidence="2 7" id="KW-0285">Flavoprotein</keyword>
<proteinExistence type="inferred from homology"/>
<comment type="cofactor">
    <cofactor evidence="8">
        <name>FMN</name>
        <dbReference type="ChEBI" id="CHEBI:58210"/>
    </cofactor>
    <text evidence="8">Binds 1 FMN per subunit.</text>
</comment>
<feature type="domain" description="Nitroreductase" evidence="9">
    <location>
        <begin position="7"/>
        <end position="167"/>
    </location>
</feature>
<dbReference type="Pfam" id="PF00881">
    <property type="entry name" value="Nitroreductase"/>
    <property type="match status" value="1"/>
</dbReference>
<name>A0A1M4XS26_9BACT</name>
<dbReference type="InterPro" id="IPR000415">
    <property type="entry name" value="Nitroreductase-like"/>
</dbReference>
<keyword evidence="6 7" id="KW-0520">NAD</keyword>
<organism evidence="10 11">
    <name type="scientific">Mariniphaga anaerophila</name>
    <dbReference type="NCBI Taxonomy" id="1484053"/>
    <lineage>
        <taxon>Bacteria</taxon>
        <taxon>Pseudomonadati</taxon>
        <taxon>Bacteroidota</taxon>
        <taxon>Bacteroidia</taxon>
        <taxon>Marinilabiliales</taxon>
        <taxon>Prolixibacteraceae</taxon>
        <taxon>Mariniphaga</taxon>
    </lineage>
</organism>
<dbReference type="SUPFAM" id="SSF55469">
    <property type="entry name" value="FMN-dependent nitroreductase-like"/>
    <property type="match status" value="1"/>
</dbReference>
<dbReference type="Gene3D" id="3.40.109.10">
    <property type="entry name" value="NADH Oxidase"/>
    <property type="match status" value="1"/>
</dbReference>
<dbReference type="STRING" id="1484053.SAMN05444274_103103"/>
<protein>
    <recommendedName>
        <fullName evidence="7">Putative NAD(P)H nitroreductase</fullName>
        <ecNumber evidence="7">1.-.-.-</ecNumber>
    </recommendedName>
</protein>
<reference evidence="10 11" key="1">
    <citation type="submission" date="2016-11" db="EMBL/GenBank/DDBJ databases">
        <authorList>
            <person name="Jaros S."/>
            <person name="Januszkiewicz K."/>
            <person name="Wedrychowicz H."/>
        </authorList>
    </citation>
    <scope>NUCLEOTIDE SEQUENCE [LARGE SCALE GENOMIC DNA]</scope>
    <source>
        <strain evidence="10 11">DSM 26910</strain>
    </source>
</reference>
<dbReference type="PIRSF" id="PIRSF000232">
    <property type="entry name" value="YdjA"/>
    <property type="match status" value="1"/>
</dbReference>
<dbReference type="Proteomes" id="UP000184164">
    <property type="component" value="Unassembled WGS sequence"/>
</dbReference>
<dbReference type="PANTHER" id="PTHR43821">
    <property type="entry name" value="NAD(P)H NITROREDUCTASE YDJA-RELATED"/>
    <property type="match status" value="1"/>
</dbReference>
<sequence length="187" mass="21134">MNIDEIIKNRRATPPRFLAKKEVDKAFILKLLENANWAPNHKSTEPWRFQIFQGESKANLAASVFSTLEEIHSRGKEINMQKASKFRDNLLHVPVAIAVVMERDAAERIPEWEEVAAVSMAVQNMWLTATAMDFGAFWATPPFLPFLHQTLGLTPGQKLLGFFFVGHIAMDYPSPGRGDVAAKVEWK</sequence>
<evidence type="ECO:0000256" key="7">
    <source>
        <dbReference type="PIRNR" id="PIRNR000232"/>
    </source>
</evidence>
<keyword evidence="11" id="KW-1185">Reference proteome</keyword>
<evidence type="ECO:0000313" key="10">
    <source>
        <dbReference type="EMBL" id="SHE96367.1"/>
    </source>
</evidence>
<evidence type="ECO:0000256" key="3">
    <source>
        <dbReference type="ARBA" id="ARBA00022643"/>
    </source>
</evidence>
<evidence type="ECO:0000256" key="2">
    <source>
        <dbReference type="ARBA" id="ARBA00022630"/>
    </source>
</evidence>
<dbReference type="EMBL" id="FQUM01000003">
    <property type="protein sequence ID" value="SHE96367.1"/>
    <property type="molecule type" value="Genomic_DNA"/>
</dbReference>
<gene>
    <name evidence="10" type="ORF">SAMN05444274_103103</name>
</gene>
<dbReference type="InterPro" id="IPR029479">
    <property type="entry name" value="Nitroreductase"/>
</dbReference>
<feature type="binding site" description="in other chain" evidence="8">
    <location>
        <begin position="138"/>
        <end position="140"/>
    </location>
    <ligand>
        <name>FMN</name>
        <dbReference type="ChEBI" id="CHEBI:58210"/>
        <note>ligand shared between dimeric partners</note>
    </ligand>
</feature>
<accession>A0A1M4XS26</accession>
<dbReference type="InterPro" id="IPR052530">
    <property type="entry name" value="NAD(P)H_nitroreductase"/>
</dbReference>
<comment type="similarity">
    <text evidence="1 7">Belongs to the nitroreductase family.</text>
</comment>
<evidence type="ECO:0000256" key="1">
    <source>
        <dbReference type="ARBA" id="ARBA00007118"/>
    </source>
</evidence>
<evidence type="ECO:0000313" key="11">
    <source>
        <dbReference type="Proteomes" id="UP000184164"/>
    </source>
</evidence>
<dbReference type="PANTHER" id="PTHR43821:SF1">
    <property type="entry name" value="NAD(P)H NITROREDUCTASE YDJA-RELATED"/>
    <property type="match status" value="1"/>
</dbReference>
<evidence type="ECO:0000259" key="9">
    <source>
        <dbReference type="Pfam" id="PF00881"/>
    </source>
</evidence>
<dbReference type="OrthoDB" id="9804207at2"/>